<reference evidence="2" key="1">
    <citation type="journal article" date="2021" name="Proc. Natl. Acad. Sci. U.S.A.">
        <title>A Catalog of Tens of Thousands of Viruses from Human Metagenomes Reveals Hidden Associations with Chronic Diseases.</title>
        <authorList>
            <person name="Tisza M.J."/>
            <person name="Buck C.B."/>
        </authorList>
    </citation>
    <scope>NUCLEOTIDE SEQUENCE</scope>
    <source>
        <strain evidence="2">CtvI513</strain>
    </source>
</reference>
<dbReference type="EMBL" id="BK032839">
    <property type="protein sequence ID" value="DAF63368.1"/>
    <property type="molecule type" value="Genomic_DNA"/>
</dbReference>
<accession>A0A8S5TJS1</accession>
<feature type="region of interest" description="Disordered" evidence="1">
    <location>
        <begin position="1"/>
        <end position="36"/>
    </location>
</feature>
<evidence type="ECO:0000256" key="1">
    <source>
        <dbReference type="SAM" id="MobiDB-lite"/>
    </source>
</evidence>
<sequence>MVPNMAGVHAIIIANAHRRHEKERKEQEEREKREREERLICRKTIPCWACYDEFPESCPKKKINQK</sequence>
<protein>
    <submittedName>
        <fullName evidence="2">Uncharacterized protein</fullName>
    </submittedName>
</protein>
<feature type="compositionally biased region" description="Basic and acidic residues" evidence="1">
    <location>
        <begin position="23"/>
        <end position="36"/>
    </location>
</feature>
<evidence type="ECO:0000313" key="2">
    <source>
        <dbReference type="EMBL" id="DAF63368.1"/>
    </source>
</evidence>
<name>A0A8S5TJS1_9CAUD</name>
<organism evidence="2">
    <name type="scientific">Siphoviridae sp. ctvI513</name>
    <dbReference type="NCBI Taxonomy" id="2827965"/>
    <lineage>
        <taxon>Viruses</taxon>
        <taxon>Duplodnaviria</taxon>
        <taxon>Heunggongvirae</taxon>
        <taxon>Uroviricota</taxon>
        <taxon>Caudoviricetes</taxon>
    </lineage>
</organism>
<proteinExistence type="predicted"/>